<evidence type="ECO:0000313" key="7">
    <source>
        <dbReference type="EMBL" id="HIX71882.1"/>
    </source>
</evidence>
<dbReference type="EMBL" id="DXEQ01000075">
    <property type="protein sequence ID" value="HIX71882.1"/>
    <property type="molecule type" value="Genomic_DNA"/>
</dbReference>
<feature type="domain" description="Recombinase" evidence="4">
    <location>
        <begin position="1"/>
        <end position="61"/>
    </location>
</feature>
<dbReference type="AlphaFoldDB" id="A0A9D1X317"/>
<dbReference type="Gene3D" id="3.90.1750.20">
    <property type="entry name" value="Putative Large Serine Recombinase, Chain B, Domain 2"/>
    <property type="match status" value="1"/>
</dbReference>
<gene>
    <name evidence="7" type="ORF">H9849_02555</name>
</gene>
<evidence type="ECO:0000259" key="4">
    <source>
        <dbReference type="Pfam" id="PF07508"/>
    </source>
</evidence>
<dbReference type="Pfam" id="PF07508">
    <property type="entry name" value="Recombinase"/>
    <property type="match status" value="1"/>
</dbReference>
<evidence type="ECO:0000256" key="2">
    <source>
        <dbReference type="ARBA" id="ARBA00023172"/>
    </source>
</evidence>
<keyword evidence="1" id="KW-0238">DNA-binding</keyword>
<accession>A0A9D1X317</accession>
<sequence length="290" mass="34104">EILKDETYIGNSIHNKQTNISYKNKKKIRKPKEEWVRIENTHEAIISKDVFYHVQNQIDSRRRKQKDGTTKIFSGLVKCADCGWSLAYGENRQNKTPYGHYHCSNYGQGTGKCSMHYIRYDTLYTYVLLRVQHWTKAVREDEEKLLESILKAGDKERAAAMKKHANELSKAEKRKAELDRLFAKMYEDRVSERITEYNFTMLSQKYQTEQLELEEKIKALKAALAESKQTVEDAKKWIDIVKQYSEPTELTAELLNNMIDKIVVHEGIKYEGGLREQKIEIYYRFVGKID</sequence>
<dbReference type="InterPro" id="IPR025378">
    <property type="entry name" value="DUF4368"/>
</dbReference>
<dbReference type="PANTHER" id="PTHR30461:SF2">
    <property type="entry name" value="SERINE RECOMBINASE PINE-RELATED"/>
    <property type="match status" value="1"/>
</dbReference>
<feature type="coiled-coil region" evidence="3">
    <location>
        <begin position="161"/>
        <end position="230"/>
    </location>
</feature>
<comment type="caution">
    <text evidence="7">The sequence shown here is derived from an EMBL/GenBank/DDBJ whole genome shotgun (WGS) entry which is preliminary data.</text>
</comment>
<organism evidence="7 8">
    <name type="scientific">Candidatus Anaerobutyricum stercoripullorum</name>
    <dbReference type="NCBI Taxonomy" id="2838456"/>
    <lineage>
        <taxon>Bacteria</taxon>
        <taxon>Bacillati</taxon>
        <taxon>Bacillota</taxon>
        <taxon>Clostridia</taxon>
        <taxon>Lachnospirales</taxon>
        <taxon>Lachnospiraceae</taxon>
        <taxon>Anaerobutyricum</taxon>
    </lineage>
</organism>
<reference evidence="7" key="2">
    <citation type="submission" date="2021-04" db="EMBL/GenBank/DDBJ databases">
        <authorList>
            <person name="Gilroy R."/>
        </authorList>
    </citation>
    <scope>NUCLEOTIDE SEQUENCE</scope>
    <source>
        <strain evidence="7">ChiSxjej3B15-1167</strain>
    </source>
</reference>
<dbReference type="InterPro" id="IPR025827">
    <property type="entry name" value="Zn_ribbon_recom_dom"/>
</dbReference>
<reference evidence="7" key="1">
    <citation type="journal article" date="2021" name="PeerJ">
        <title>Extensive microbial diversity within the chicken gut microbiome revealed by metagenomics and culture.</title>
        <authorList>
            <person name="Gilroy R."/>
            <person name="Ravi A."/>
            <person name="Getino M."/>
            <person name="Pursley I."/>
            <person name="Horton D.L."/>
            <person name="Alikhan N.F."/>
            <person name="Baker D."/>
            <person name="Gharbi K."/>
            <person name="Hall N."/>
            <person name="Watson M."/>
            <person name="Adriaenssens E.M."/>
            <person name="Foster-Nyarko E."/>
            <person name="Jarju S."/>
            <person name="Secka A."/>
            <person name="Antonio M."/>
            <person name="Oren A."/>
            <person name="Chaudhuri R.R."/>
            <person name="La Ragione R."/>
            <person name="Hildebrand F."/>
            <person name="Pallen M.J."/>
        </authorList>
    </citation>
    <scope>NUCLEOTIDE SEQUENCE</scope>
    <source>
        <strain evidence="7">ChiSxjej3B15-1167</strain>
    </source>
</reference>
<dbReference type="InterPro" id="IPR050639">
    <property type="entry name" value="SSR_resolvase"/>
</dbReference>
<evidence type="ECO:0000259" key="6">
    <source>
        <dbReference type="Pfam" id="PF14287"/>
    </source>
</evidence>
<evidence type="ECO:0000256" key="1">
    <source>
        <dbReference type="ARBA" id="ARBA00023125"/>
    </source>
</evidence>
<dbReference type="GO" id="GO:0003677">
    <property type="term" value="F:DNA binding"/>
    <property type="evidence" value="ECO:0007669"/>
    <property type="project" value="UniProtKB-KW"/>
</dbReference>
<dbReference type="Pfam" id="PF13408">
    <property type="entry name" value="Zn_ribbon_recom"/>
    <property type="match status" value="1"/>
</dbReference>
<dbReference type="PANTHER" id="PTHR30461">
    <property type="entry name" value="DNA-INVERTASE FROM LAMBDOID PROPHAGE"/>
    <property type="match status" value="1"/>
</dbReference>
<evidence type="ECO:0000259" key="5">
    <source>
        <dbReference type="Pfam" id="PF13408"/>
    </source>
</evidence>
<dbReference type="InterPro" id="IPR011109">
    <property type="entry name" value="DNA_bind_recombinase_dom"/>
</dbReference>
<keyword evidence="2" id="KW-0233">DNA recombination</keyword>
<name>A0A9D1X317_9FIRM</name>
<dbReference type="Proteomes" id="UP000886805">
    <property type="component" value="Unassembled WGS sequence"/>
</dbReference>
<dbReference type="GO" id="GO:0000150">
    <property type="term" value="F:DNA strand exchange activity"/>
    <property type="evidence" value="ECO:0007669"/>
    <property type="project" value="InterPro"/>
</dbReference>
<feature type="domain" description="DUF4368" evidence="6">
    <location>
        <begin position="224"/>
        <end position="290"/>
    </location>
</feature>
<evidence type="ECO:0000256" key="3">
    <source>
        <dbReference type="SAM" id="Coils"/>
    </source>
</evidence>
<keyword evidence="3" id="KW-0175">Coiled coil</keyword>
<evidence type="ECO:0000313" key="8">
    <source>
        <dbReference type="Proteomes" id="UP000886805"/>
    </source>
</evidence>
<dbReference type="InterPro" id="IPR038109">
    <property type="entry name" value="DNA_bind_recomb_sf"/>
</dbReference>
<protein>
    <submittedName>
        <fullName evidence="7">DUF4368 domain-containing protein</fullName>
    </submittedName>
</protein>
<feature type="non-terminal residue" evidence="7">
    <location>
        <position position="1"/>
    </location>
</feature>
<dbReference type="Pfam" id="PF14287">
    <property type="entry name" value="DUF4368"/>
    <property type="match status" value="1"/>
</dbReference>
<feature type="domain" description="Recombinase zinc beta ribbon" evidence="5">
    <location>
        <begin position="72"/>
        <end position="130"/>
    </location>
</feature>
<proteinExistence type="predicted"/>